<dbReference type="Proteomes" id="UP000646827">
    <property type="component" value="Unassembled WGS sequence"/>
</dbReference>
<comment type="caution">
    <text evidence="4">The sequence shown here is derived from an EMBL/GenBank/DDBJ whole genome shotgun (WGS) entry which is preliminary data.</text>
</comment>
<dbReference type="GO" id="GO:0000981">
    <property type="term" value="F:DNA-binding transcription factor activity, RNA polymerase II-specific"/>
    <property type="evidence" value="ECO:0007669"/>
    <property type="project" value="InterPro"/>
</dbReference>
<reference evidence="4 5" key="1">
    <citation type="submission" date="2020-12" db="EMBL/GenBank/DDBJ databases">
        <title>Metabolic potential, ecology and presence of endohyphal bacteria is reflected in genomic diversity of Mucoromycotina.</title>
        <authorList>
            <person name="Muszewska A."/>
            <person name="Okrasinska A."/>
            <person name="Steczkiewicz K."/>
            <person name="Drgas O."/>
            <person name="Orlowska M."/>
            <person name="Perlinska-Lenart U."/>
            <person name="Aleksandrzak-Piekarczyk T."/>
            <person name="Szatraj K."/>
            <person name="Zielenkiewicz U."/>
            <person name="Pilsyk S."/>
            <person name="Malc E."/>
            <person name="Mieczkowski P."/>
            <person name="Kruszewska J.S."/>
            <person name="Biernat P."/>
            <person name="Pawlowska J."/>
        </authorList>
    </citation>
    <scope>NUCLEOTIDE SEQUENCE [LARGE SCALE GENOMIC DNA]</scope>
    <source>
        <strain evidence="4 5">CBS 142.35</strain>
    </source>
</reference>
<dbReference type="InterPro" id="IPR036864">
    <property type="entry name" value="Zn2-C6_fun-type_DNA-bd_sf"/>
</dbReference>
<evidence type="ECO:0000313" key="5">
    <source>
        <dbReference type="Proteomes" id="UP000646827"/>
    </source>
</evidence>
<gene>
    <name evidence="4" type="ORF">INT45_008194</name>
</gene>
<dbReference type="SMART" id="SM00066">
    <property type="entry name" value="GAL4"/>
    <property type="match status" value="1"/>
</dbReference>
<dbReference type="SUPFAM" id="SSF57701">
    <property type="entry name" value="Zn2/Cys6 DNA-binding domain"/>
    <property type="match status" value="1"/>
</dbReference>
<evidence type="ECO:0000259" key="3">
    <source>
        <dbReference type="PROSITE" id="PS50048"/>
    </source>
</evidence>
<protein>
    <recommendedName>
        <fullName evidence="3">Zn(2)-C6 fungal-type domain-containing protein</fullName>
    </recommendedName>
</protein>
<dbReference type="GO" id="GO:0008270">
    <property type="term" value="F:zinc ion binding"/>
    <property type="evidence" value="ECO:0007669"/>
    <property type="project" value="InterPro"/>
</dbReference>
<accession>A0A8H7VDX2</accession>
<evidence type="ECO:0000256" key="1">
    <source>
        <dbReference type="ARBA" id="ARBA00004123"/>
    </source>
</evidence>
<dbReference type="InterPro" id="IPR001138">
    <property type="entry name" value="Zn2Cys6_DnaBD"/>
</dbReference>
<dbReference type="Pfam" id="PF00172">
    <property type="entry name" value="Zn_clus"/>
    <property type="match status" value="1"/>
</dbReference>
<dbReference type="Gene3D" id="4.10.240.10">
    <property type="entry name" value="Zn(2)-C6 fungal-type DNA-binding domain"/>
    <property type="match status" value="1"/>
</dbReference>
<comment type="subcellular location">
    <subcellularLocation>
        <location evidence="1">Nucleus</location>
    </subcellularLocation>
</comment>
<dbReference type="CDD" id="cd12148">
    <property type="entry name" value="fungal_TF_MHR"/>
    <property type="match status" value="1"/>
</dbReference>
<dbReference type="PROSITE" id="PS50048">
    <property type="entry name" value="ZN2_CY6_FUNGAL_2"/>
    <property type="match status" value="1"/>
</dbReference>
<dbReference type="AlphaFoldDB" id="A0A8H7VDX2"/>
<dbReference type="OrthoDB" id="2269373at2759"/>
<dbReference type="CDD" id="cd00067">
    <property type="entry name" value="GAL4"/>
    <property type="match status" value="1"/>
</dbReference>
<evidence type="ECO:0000256" key="2">
    <source>
        <dbReference type="ARBA" id="ARBA00023242"/>
    </source>
</evidence>
<dbReference type="EMBL" id="JAEPRB010000532">
    <property type="protein sequence ID" value="KAG2215272.1"/>
    <property type="molecule type" value="Genomic_DNA"/>
</dbReference>
<proteinExistence type="predicted"/>
<keyword evidence="2" id="KW-0539">Nucleus</keyword>
<organism evidence="4 5">
    <name type="scientific">Circinella minor</name>
    <dbReference type="NCBI Taxonomy" id="1195481"/>
    <lineage>
        <taxon>Eukaryota</taxon>
        <taxon>Fungi</taxon>
        <taxon>Fungi incertae sedis</taxon>
        <taxon>Mucoromycota</taxon>
        <taxon>Mucoromycotina</taxon>
        <taxon>Mucoromycetes</taxon>
        <taxon>Mucorales</taxon>
        <taxon>Lichtheimiaceae</taxon>
        <taxon>Circinella</taxon>
    </lineage>
</organism>
<keyword evidence="5" id="KW-1185">Reference proteome</keyword>
<dbReference type="PANTHER" id="PTHR31001">
    <property type="entry name" value="UNCHARACTERIZED TRANSCRIPTIONAL REGULATORY PROTEIN"/>
    <property type="match status" value="1"/>
</dbReference>
<dbReference type="GO" id="GO:0005634">
    <property type="term" value="C:nucleus"/>
    <property type="evidence" value="ECO:0007669"/>
    <property type="project" value="UniProtKB-SubCell"/>
</dbReference>
<dbReference type="PROSITE" id="PS00463">
    <property type="entry name" value="ZN2_CY6_FUNGAL_1"/>
    <property type="match status" value="1"/>
</dbReference>
<evidence type="ECO:0000313" key="4">
    <source>
        <dbReference type="EMBL" id="KAG2215272.1"/>
    </source>
</evidence>
<dbReference type="PANTHER" id="PTHR31001:SF90">
    <property type="entry name" value="CENTROMERE DNA-BINDING PROTEIN COMPLEX CBF3 SUBUNIT B"/>
    <property type="match status" value="1"/>
</dbReference>
<dbReference type="InterPro" id="IPR050613">
    <property type="entry name" value="Sec_Metabolite_Reg"/>
</dbReference>
<name>A0A8H7VDX2_9FUNG</name>
<feature type="domain" description="Zn(2)-C6 fungal-type" evidence="3">
    <location>
        <begin position="16"/>
        <end position="45"/>
    </location>
</feature>
<sequence>MASKQPPNKRRRQVETCINCRSSRKQCDKGNPCRNCLENNRKCLYAKEFPYSHVSREEQAAILERLLYETRGKFNLLKNYVEKNAIKDWESQVVMASTKRHMSRNIRLEADMYNYMRRYTASWLVQVSTPDQPEWRVQDKVFKTIFSRNGFIINLMGNLPKETIPPVPRMLENTDHFSIDIARAMVSVEEVEMMIALYNDCYSFSALPDFISPHFENNGDYDLLLSSVMTLMLSHCVNLHAMKVDNHQVLSHAFYFHTKQLRDARVANGIDIMTLHATFNLMLYEAENGYLQQCAMSRQYMAIMIDMLHAHYGNMSVWQQNLLRHLFWAIFTADAGSHNMQMQEHVLCAPYMHVHKQRPSDQSLQVVDKLKEEYIYFRCRLAENIREIWKGCYGVEAPSVDGAQVKTLEEGMWELYRELPSWIKSEDPLDKIAIETCEGYECFCGQPNQHSRTHPICHRSLVEVWMRRLRYHFLVEWHGTWLFLYQIFLPKPGDVVQLPFIRCMEHGKLMVDAMERWADDPDFFDCYCYPSLRSLLVASHVHRYLLGSEIPEVRQKGYQLLHQLYGIIRRSNIYHMYKNTEFILGMKATFHSIHRDYIQPNDMGQHSMDISTAAANTKDADLHMFSAAAS</sequence>